<feature type="compositionally biased region" description="Basic and acidic residues" evidence="1">
    <location>
        <begin position="1"/>
        <end position="10"/>
    </location>
</feature>
<feature type="region of interest" description="Disordered" evidence="1">
    <location>
        <begin position="1"/>
        <end position="85"/>
    </location>
</feature>
<evidence type="ECO:0000313" key="3">
    <source>
        <dbReference type="Proteomes" id="UP001633002"/>
    </source>
</evidence>
<gene>
    <name evidence="2" type="ORF">R1sor_005985</name>
</gene>
<keyword evidence="3" id="KW-1185">Reference proteome</keyword>
<feature type="region of interest" description="Disordered" evidence="1">
    <location>
        <begin position="168"/>
        <end position="214"/>
    </location>
</feature>
<feature type="compositionally biased region" description="Basic and acidic residues" evidence="1">
    <location>
        <begin position="203"/>
        <end position="214"/>
    </location>
</feature>
<sequence>MEIEKIHEEGEQVGSEIAGRVEKSQSSGGCRVHGTKTTVRTERDNDTFQAVGPNGPAKSRSAWTPVVGPGHPGSSTARQKGGDLQQRNGRLWALWIERDRNSGQGEQELDEAGNSENCPTCKPSDVREEDAEGRGQNMEGGGVLKGLQLEEKTGTTDVDGFIHVSAKSSLKGDKSKEAERSHSNKGHNRFQVLNEESEEEPEVSSKDLNAGERRHEDALKCNLASREMLRPASVESGVGYTRDGRRGYQLQSGLTNCRELTGRCRER</sequence>
<feature type="compositionally biased region" description="Basic and acidic residues" evidence="1">
    <location>
        <begin position="170"/>
        <end position="182"/>
    </location>
</feature>
<dbReference type="Proteomes" id="UP001633002">
    <property type="component" value="Unassembled WGS sequence"/>
</dbReference>
<reference evidence="2 3" key="1">
    <citation type="submission" date="2024-09" db="EMBL/GenBank/DDBJ databases">
        <title>Chromosome-scale assembly of Riccia sorocarpa.</title>
        <authorList>
            <person name="Paukszto L."/>
        </authorList>
    </citation>
    <scope>NUCLEOTIDE SEQUENCE [LARGE SCALE GENOMIC DNA]</scope>
    <source>
        <strain evidence="2">LP-2024</strain>
        <tissue evidence="2">Aerial parts of the thallus</tissue>
    </source>
</reference>
<dbReference type="AlphaFoldDB" id="A0ABD3HPH8"/>
<feature type="region of interest" description="Disordered" evidence="1">
    <location>
        <begin position="103"/>
        <end position="144"/>
    </location>
</feature>
<protein>
    <submittedName>
        <fullName evidence="2">Uncharacterized protein</fullName>
    </submittedName>
</protein>
<evidence type="ECO:0000256" key="1">
    <source>
        <dbReference type="SAM" id="MobiDB-lite"/>
    </source>
</evidence>
<accession>A0ABD3HPH8</accession>
<comment type="caution">
    <text evidence="2">The sequence shown here is derived from an EMBL/GenBank/DDBJ whole genome shotgun (WGS) entry which is preliminary data.</text>
</comment>
<proteinExistence type="predicted"/>
<name>A0ABD3HPH8_9MARC</name>
<evidence type="ECO:0000313" key="2">
    <source>
        <dbReference type="EMBL" id="KAL3692334.1"/>
    </source>
</evidence>
<dbReference type="EMBL" id="JBJQOH010000003">
    <property type="protein sequence ID" value="KAL3692334.1"/>
    <property type="molecule type" value="Genomic_DNA"/>
</dbReference>
<organism evidence="2 3">
    <name type="scientific">Riccia sorocarpa</name>
    <dbReference type="NCBI Taxonomy" id="122646"/>
    <lineage>
        <taxon>Eukaryota</taxon>
        <taxon>Viridiplantae</taxon>
        <taxon>Streptophyta</taxon>
        <taxon>Embryophyta</taxon>
        <taxon>Marchantiophyta</taxon>
        <taxon>Marchantiopsida</taxon>
        <taxon>Marchantiidae</taxon>
        <taxon>Marchantiales</taxon>
        <taxon>Ricciaceae</taxon>
        <taxon>Riccia</taxon>
    </lineage>
</organism>